<evidence type="ECO:0000313" key="2">
    <source>
        <dbReference type="EMBL" id="KAF2868089.1"/>
    </source>
</evidence>
<evidence type="ECO:0000313" key="3">
    <source>
        <dbReference type="Proteomes" id="UP000481861"/>
    </source>
</evidence>
<dbReference type="Proteomes" id="UP000481861">
    <property type="component" value="Unassembled WGS sequence"/>
</dbReference>
<gene>
    <name evidence="2" type="ORF">BDV95DRAFT_678972</name>
</gene>
<keyword evidence="1" id="KW-1133">Transmembrane helix</keyword>
<feature type="transmembrane region" description="Helical" evidence="1">
    <location>
        <begin position="251"/>
        <end position="271"/>
    </location>
</feature>
<proteinExistence type="predicted"/>
<name>A0A7C8I181_9PLEO</name>
<dbReference type="AlphaFoldDB" id="A0A7C8I181"/>
<organism evidence="2 3">
    <name type="scientific">Massariosphaeria phaeospora</name>
    <dbReference type="NCBI Taxonomy" id="100035"/>
    <lineage>
        <taxon>Eukaryota</taxon>
        <taxon>Fungi</taxon>
        <taxon>Dikarya</taxon>
        <taxon>Ascomycota</taxon>
        <taxon>Pezizomycotina</taxon>
        <taxon>Dothideomycetes</taxon>
        <taxon>Pleosporomycetidae</taxon>
        <taxon>Pleosporales</taxon>
        <taxon>Pleosporales incertae sedis</taxon>
        <taxon>Massariosphaeria</taxon>
    </lineage>
</organism>
<evidence type="ECO:0000256" key="1">
    <source>
        <dbReference type="SAM" id="Phobius"/>
    </source>
</evidence>
<protein>
    <submittedName>
        <fullName evidence="2">Uncharacterized protein</fullName>
    </submittedName>
</protein>
<keyword evidence="3" id="KW-1185">Reference proteome</keyword>
<accession>A0A7C8I181</accession>
<comment type="caution">
    <text evidence="2">The sequence shown here is derived from an EMBL/GenBank/DDBJ whole genome shotgun (WGS) entry which is preliminary data.</text>
</comment>
<feature type="transmembrane region" description="Helical" evidence="1">
    <location>
        <begin position="167"/>
        <end position="185"/>
    </location>
</feature>
<dbReference type="EMBL" id="JAADJZ010000020">
    <property type="protein sequence ID" value="KAF2868089.1"/>
    <property type="molecule type" value="Genomic_DNA"/>
</dbReference>
<keyword evidence="1" id="KW-0472">Membrane</keyword>
<feature type="transmembrane region" description="Helical" evidence="1">
    <location>
        <begin position="20"/>
        <end position="37"/>
    </location>
</feature>
<feature type="transmembrane region" description="Helical" evidence="1">
    <location>
        <begin position="326"/>
        <end position="344"/>
    </location>
</feature>
<dbReference type="OrthoDB" id="4586224at2759"/>
<feature type="transmembrane region" description="Helical" evidence="1">
    <location>
        <begin position="124"/>
        <end position="147"/>
    </location>
</feature>
<reference evidence="2 3" key="1">
    <citation type="submission" date="2020-01" db="EMBL/GenBank/DDBJ databases">
        <authorList>
            <consortium name="DOE Joint Genome Institute"/>
            <person name="Haridas S."/>
            <person name="Albert R."/>
            <person name="Binder M."/>
            <person name="Bloem J."/>
            <person name="Labutti K."/>
            <person name="Salamov A."/>
            <person name="Andreopoulos B."/>
            <person name="Baker S.E."/>
            <person name="Barry K."/>
            <person name="Bills G."/>
            <person name="Bluhm B.H."/>
            <person name="Cannon C."/>
            <person name="Castanera R."/>
            <person name="Culley D.E."/>
            <person name="Daum C."/>
            <person name="Ezra D."/>
            <person name="Gonzalez J.B."/>
            <person name="Henrissat B."/>
            <person name="Kuo A."/>
            <person name="Liang C."/>
            <person name="Lipzen A."/>
            <person name="Lutzoni F."/>
            <person name="Magnuson J."/>
            <person name="Mondo S."/>
            <person name="Nolan M."/>
            <person name="Ohm R."/>
            <person name="Pangilinan J."/>
            <person name="Park H.-J.H."/>
            <person name="Ramirez L."/>
            <person name="Alfaro M."/>
            <person name="Sun H."/>
            <person name="Tritt A."/>
            <person name="Yoshinaga Y."/>
            <person name="Zwiers L.-H.L."/>
            <person name="Turgeon B.G."/>
            <person name="Goodwin S.B."/>
            <person name="Spatafora J.W."/>
            <person name="Crous P.W."/>
            <person name="Grigoriev I.V."/>
        </authorList>
    </citation>
    <scope>NUCLEOTIDE SEQUENCE [LARGE SCALE GENOMIC DNA]</scope>
    <source>
        <strain evidence="2 3">CBS 611.86</strain>
    </source>
</reference>
<sequence>MPYIIEPPRYNSQCIDFSEWISLLTLCLAPLIVHLLAGHPPVSYLAHNRPPWYDRLCHYNPTSIIWRYAAITDRRIRAIRWSKTDFAATNAIFWTTEGWDGGEHMVVDASPHCFRYPDHTRTGIFTLTMLQTIITVLQGVSAMYALIGSLAGLPNLNFNLFMGVDQVFFPIAILGLLRLFPAVWLTEDFVYTIQTERPVQPLTQCFPVTDGRQGQSPITPKDPLDVVKTTIPEPESHFKSTSYWPSRIFRIFYLLFLLGVWGLALVFVTSIRDVQGLIVATTTVYLVALLHLIFLSVSIVLYTYYFYRGSTTTTLLPCISSNWYRLYTIFIMSFTVVLIIIASVETNKDPAGRYTSAAPRTFQFPSSVRGQFLGCVRCIAQRKARYYKFSEIPN</sequence>
<keyword evidence="1" id="KW-0812">Transmembrane</keyword>
<feature type="transmembrane region" description="Helical" evidence="1">
    <location>
        <begin position="283"/>
        <end position="305"/>
    </location>
</feature>